<evidence type="ECO:0000256" key="4">
    <source>
        <dbReference type="ARBA" id="ARBA00023125"/>
    </source>
</evidence>
<feature type="region of interest" description="Disordered" evidence="7">
    <location>
        <begin position="225"/>
        <end position="245"/>
    </location>
</feature>
<feature type="region of interest" description="Disordered" evidence="7">
    <location>
        <begin position="1470"/>
        <end position="1490"/>
    </location>
</feature>
<keyword evidence="3" id="KW-0805">Transcription regulation</keyword>
<dbReference type="SMART" id="SM00717">
    <property type="entry name" value="SANT"/>
    <property type="match status" value="3"/>
</dbReference>
<feature type="region of interest" description="Disordered" evidence="7">
    <location>
        <begin position="1405"/>
        <end position="1446"/>
    </location>
</feature>
<feature type="region of interest" description="Disordered" evidence="7">
    <location>
        <begin position="1"/>
        <end position="49"/>
    </location>
</feature>
<dbReference type="GO" id="GO:0000981">
    <property type="term" value="F:DNA-binding transcription factor activity, RNA polymerase II-specific"/>
    <property type="evidence" value="ECO:0007669"/>
    <property type="project" value="TreeGrafter"/>
</dbReference>
<feature type="domain" description="HTH myb-type" evidence="9">
    <location>
        <begin position="149"/>
        <end position="199"/>
    </location>
</feature>
<dbReference type="InterPro" id="IPR050560">
    <property type="entry name" value="MYB_TF"/>
</dbReference>
<dbReference type="Gene3D" id="1.10.10.60">
    <property type="entry name" value="Homeodomain-like"/>
    <property type="match status" value="3"/>
</dbReference>
<name>A0AAV7F7Q9_ARIFI</name>
<dbReference type="PANTHER" id="PTHR45614">
    <property type="entry name" value="MYB PROTEIN-RELATED"/>
    <property type="match status" value="1"/>
</dbReference>
<keyword evidence="4" id="KW-0238">DNA-binding</keyword>
<evidence type="ECO:0000313" key="11">
    <source>
        <dbReference type="Proteomes" id="UP000825729"/>
    </source>
</evidence>
<evidence type="ECO:0000256" key="1">
    <source>
        <dbReference type="ARBA" id="ARBA00004123"/>
    </source>
</evidence>
<organism evidence="10 11">
    <name type="scientific">Aristolochia fimbriata</name>
    <name type="common">White veined hardy Dutchman's pipe vine</name>
    <dbReference type="NCBI Taxonomy" id="158543"/>
    <lineage>
        <taxon>Eukaryota</taxon>
        <taxon>Viridiplantae</taxon>
        <taxon>Streptophyta</taxon>
        <taxon>Embryophyta</taxon>
        <taxon>Tracheophyta</taxon>
        <taxon>Spermatophyta</taxon>
        <taxon>Magnoliopsida</taxon>
        <taxon>Magnoliidae</taxon>
        <taxon>Piperales</taxon>
        <taxon>Aristolochiaceae</taxon>
        <taxon>Aristolochia</taxon>
    </lineage>
</organism>
<dbReference type="SUPFAM" id="SSF46689">
    <property type="entry name" value="Homeodomain-like"/>
    <property type="match status" value="2"/>
</dbReference>
<comment type="caution">
    <text evidence="10">The sequence shown here is derived from an EMBL/GenBank/DDBJ whole genome shotgun (WGS) entry which is preliminary data.</text>
</comment>
<dbReference type="GO" id="GO:0000978">
    <property type="term" value="F:RNA polymerase II cis-regulatory region sequence-specific DNA binding"/>
    <property type="evidence" value="ECO:0007669"/>
    <property type="project" value="TreeGrafter"/>
</dbReference>
<protein>
    <submittedName>
        <fullName evidence="10">Uncharacterized protein</fullName>
    </submittedName>
</protein>
<evidence type="ECO:0000259" key="8">
    <source>
        <dbReference type="PROSITE" id="PS50090"/>
    </source>
</evidence>
<evidence type="ECO:0000256" key="6">
    <source>
        <dbReference type="ARBA" id="ARBA00023242"/>
    </source>
</evidence>
<feature type="compositionally biased region" description="Gly residues" evidence="7">
    <location>
        <begin position="1426"/>
        <end position="1443"/>
    </location>
</feature>
<evidence type="ECO:0000256" key="3">
    <source>
        <dbReference type="ARBA" id="ARBA00023015"/>
    </source>
</evidence>
<feature type="domain" description="Myb-like" evidence="8">
    <location>
        <begin position="145"/>
        <end position="195"/>
    </location>
</feature>
<feature type="compositionally biased region" description="Acidic residues" evidence="7">
    <location>
        <begin position="1407"/>
        <end position="1425"/>
    </location>
</feature>
<dbReference type="FunFam" id="1.10.10.60:FF:000016">
    <property type="entry name" value="Transcriptional activator Myb isoform A"/>
    <property type="match status" value="1"/>
</dbReference>
<reference evidence="10 11" key="1">
    <citation type="submission" date="2021-07" db="EMBL/GenBank/DDBJ databases">
        <title>The Aristolochia fimbriata genome: insights into angiosperm evolution, floral development and chemical biosynthesis.</title>
        <authorList>
            <person name="Jiao Y."/>
        </authorList>
    </citation>
    <scope>NUCLEOTIDE SEQUENCE [LARGE SCALE GENOMIC DNA]</scope>
    <source>
        <strain evidence="10">IBCAS-2021</strain>
        <tissue evidence="10">Leaf</tissue>
    </source>
</reference>
<dbReference type="FunFam" id="1.10.10.60:FF:000324">
    <property type="entry name" value="Transcription factor MYB3R-2"/>
    <property type="match status" value="1"/>
</dbReference>
<dbReference type="InterPro" id="IPR009057">
    <property type="entry name" value="Homeodomain-like_sf"/>
</dbReference>
<dbReference type="InterPro" id="IPR017930">
    <property type="entry name" value="Myb_dom"/>
</dbReference>
<feature type="compositionally biased region" description="Basic and acidic residues" evidence="7">
    <location>
        <begin position="1250"/>
        <end position="1266"/>
    </location>
</feature>
<dbReference type="GO" id="GO:0005634">
    <property type="term" value="C:nucleus"/>
    <property type="evidence" value="ECO:0007669"/>
    <property type="project" value="UniProtKB-SubCell"/>
</dbReference>
<sequence length="1567" mass="171002">MASDKSRNYKRSEVVITDPVDSGNGGLQKPRPLHGRTSGPTRRSTKGQWTAEEDAMLCKAVQRYKGRNWKKIAECFTDRTDVQCLHRWQKVLNPELVKGPWSKEEDEIIIELVNKYGAKKWSTIAQALPGRIGKQCRERWHNHLNPAINKEAWTQEEELALIQAHQIYGNKWAELTKFLPGRTDNAIKNHWNSSVKKKLDSYLASGLLAQFQGLPLRVESSRQCVSPSTSAKQRGSGEDSVKGGVEHEEISECSQGSSAIAVYQPEEFNLRDEPAENTLPSGGGSEEHAAKKEKNNFVTGLPCGMAYSLKASDPNNRFCEAGGPGNEICQLQSDDHQDIHVPTLGSTMLDSNKTLEDPFLSEVNGMNQLTETGNCSAFSIGDPLEGSNIVNLRDSCVGQLLCESEIPGSDISHNLDSCSQLFYDQRSSEMLEASGCQTIFAVVSPSIICPDGRLILRREDTGVKDISNGLQDLELISCPSDNFIYPESSISPSGGDKAKTYLSIEPPQEIEQPSQVPVNVFGSSTIDTGGIVACMDGSTTPKKENCEDSGGLCYEPPRFPSLDIPFVSCDLIQSGSEAYSPLGIRQLMMSSMNCSSPYRLWESPSNDKSPEAVLKSAAKSYMCAPSILRKRHRDLLSPLQEKKSDKKYGRERSRLDVIFDEVGGCKASLSTIEASVVSPSCLKKKHVASPREKENQVDYRKGKSAFPDFRSLDKSSNDDKLQNKASVNASIKEVEQTTGVLVECNRNDSTIICPAQDAGDRTPIAKISNTSEVTSNQGEPSTDPCFSCFFSPNTGEKKRNHHLLVPHPLHIKVEKDGFTADTAGIENMSIFADTPGVKRGIESPSAWKSPWFMSPFLPGQRFDTDISFEDLGFFMSPGDRSFDAIALMKQLSEHTAPAFAEAREVLSGGTCADASASILNVDKNPSDGTKNPLPSECRVLDFSGCGTPSKAVEGRKLHGLGTEISLSSPSSYLLKGCRYFFFYLSSGTRFWREKASFLSLLAPLEKSQHILGARSILHSCSTPLKMQKSNKTVQINFKPYIQLVLCRETSPPPTVTLLSSIFCTHTECTKRAVNASMSEETDFLVHSSAVDCLALVFGKEGVLEGRDKSLSSLPWQNSDYSVNPLPLLQMKKLQHRGGLEIVVESQAYKRKISDVSSFGCLKLRRLPPFFCCGVRPPVLLNGLQELCAFPAPPGAALPLQRQQHGLRHPRRRVLPGGAAEYSGQGADGAFLPPPAHLPHHLHQGRHRQGVRPELRGPLRDSAEQLQRRQRPLRRRPLHLRHRLHHPGHRAGLHCRPSVALRQAQRQQDLGGRPGGVLRPLQEPHDAAHYRRGAGRGGGVVGEGFRDEGALEEVETRQAGVVRAGAEVELGGVVDLGEVAGGGGARRGGLVRGGLGRGNLHWVKLWEVEEEEDEEEEGGWGSEEEGSGGGGSGGGSGSGWGGLAGVAEDAAREERARRVLDLRMLGFHGGGARARKKERKKETQADVLGRGWGPKGRARALPALPPIIIDTEVNEVCARVAVAGAGGVCLSVSARLSFSPRWTRPNLMDQDGLSSILNGLNGSFYIFN</sequence>
<dbReference type="Proteomes" id="UP000825729">
    <property type="component" value="Unassembled WGS sequence"/>
</dbReference>
<accession>A0AAV7F7Q9</accession>
<evidence type="ECO:0000256" key="5">
    <source>
        <dbReference type="ARBA" id="ARBA00023163"/>
    </source>
</evidence>
<dbReference type="EMBL" id="JAINDJ010000002">
    <property type="protein sequence ID" value="KAG9456101.1"/>
    <property type="molecule type" value="Genomic_DNA"/>
</dbReference>
<dbReference type="InterPro" id="IPR001005">
    <property type="entry name" value="SANT/Myb"/>
</dbReference>
<keyword evidence="2" id="KW-0677">Repeat</keyword>
<dbReference type="PROSITE" id="PS51294">
    <property type="entry name" value="HTH_MYB"/>
    <property type="match status" value="3"/>
</dbReference>
<feature type="domain" description="HTH myb-type" evidence="9">
    <location>
        <begin position="41"/>
        <end position="92"/>
    </location>
</feature>
<dbReference type="PROSITE" id="PS50090">
    <property type="entry name" value="MYB_LIKE"/>
    <property type="match status" value="3"/>
</dbReference>
<feature type="compositionally biased region" description="Basic residues" evidence="7">
    <location>
        <begin position="1237"/>
        <end position="1249"/>
    </location>
</feature>
<proteinExistence type="predicted"/>
<dbReference type="PANTHER" id="PTHR45614:SF266">
    <property type="entry name" value="TRANSCRIPTION FACTOR MYB3R-4"/>
    <property type="match status" value="1"/>
</dbReference>
<dbReference type="Pfam" id="PF00249">
    <property type="entry name" value="Myb_DNA-binding"/>
    <property type="match status" value="3"/>
</dbReference>
<evidence type="ECO:0000256" key="2">
    <source>
        <dbReference type="ARBA" id="ARBA00022737"/>
    </source>
</evidence>
<evidence type="ECO:0000313" key="10">
    <source>
        <dbReference type="EMBL" id="KAG9456101.1"/>
    </source>
</evidence>
<comment type="subcellular location">
    <subcellularLocation>
        <location evidence="1">Nucleus</location>
    </subcellularLocation>
</comment>
<keyword evidence="5" id="KW-0804">Transcription</keyword>
<feature type="compositionally biased region" description="Basic and acidic residues" evidence="7">
    <location>
        <begin position="1"/>
        <end position="13"/>
    </location>
</feature>
<dbReference type="FunFam" id="1.10.10.60:FF:000010">
    <property type="entry name" value="Transcriptional activator Myb isoform A"/>
    <property type="match status" value="1"/>
</dbReference>
<feature type="region of interest" description="Disordered" evidence="7">
    <location>
        <begin position="1234"/>
        <end position="1269"/>
    </location>
</feature>
<feature type="domain" description="Myb-like" evidence="8">
    <location>
        <begin position="41"/>
        <end position="92"/>
    </location>
</feature>
<gene>
    <name evidence="10" type="ORF">H6P81_000609</name>
</gene>
<evidence type="ECO:0000256" key="7">
    <source>
        <dbReference type="SAM" id="MobiDB-lite"/>
    </source>
</evidence>
<feature type="domain" description="Myb-like" evidence="8">
    <location>
        <begin position="93"/>
        <end position="144"/>
    </location>
</feature>
<evidence type="ECO:0000259" key="9">
    <source>
        <dbReference type="PROSITE" id="PS51294"/>
    </source>
</evidence>
<keyword evidence="6" id="KW-0539">Nucleus</keyword>
<feature type="compositionally biased region" description="Basic and acidic residues" evidence="7">
    <location>
        <begin position="235"/>
        <end position="245"/>
    </location>
</feature>
<feature type="compositionally biased region" description="Polar residues" evidence="7">
    <location>
        <begin position="38"/>
        <end position="48"/>
    </location>
</feature>
<keyword evidence="11" id="KW-1185">Reference proteome</keyword>
<dbReference type="CDD" id="cd00167">
    <property type="entry name" value="SANT"/>
    <property type="match status" value="3"/>
</dbReference>
<feature type="domain" description="HTH myb-type" evidence="9">
    <location>
        <begin position="93"/>
        <end position="148"/>
    </location>
</feature>